<dbReference type="InterPro" id="IPR029032">
    <property type="entry name" value="AhpD-like"/>
</dbReference>
<organism evidence="2 3">
    <name type="scientific">Parahaliea mediterranea</name>
    <dbReference type="NCBI Taxonomy" id="651086"/>
    <lineage>
        <taxon>Bacteria</taxon>
        <taxon>Pseudomonadati</taxon>
        <taxon>Pseudomonadota</taxon>
        <taxon>Gammaproteobacteria</taxon>
        <taxon>Cellvibrionales</taxon>
        <taxon>Halieaceae</taxon>
        <taxon>Parahaliea</taxon>
    </lineage>
</organism>
<gene>
    <name evidence="2" type="ORF">JYP50_12435</name>
</gene>
<dbReference type="Pfam" id="PF02627">
    <property type="entry name" value="CMD"/>
    <property type="match status" value="1"/>
</dbReference>
<dbReference type="Proteomes" id="UP000664303">
    <property type="component" value="Unassembled WGS sequence"/>
</dbReference>
<sequence length="202" mass="22691">MAFLPPLENEDIDDDFILERFAHYEQTRGFVPNSIRTMARRPNIVKAFMALNQAVLYEGSVDRQLKMLISLISSVSSGCLYCQSHMTNLSHIYEAPDEKIADILLYETSPHFSDAERAALDLAYKAAQVPNAVTEVEFDTLKAHFDEAEIVEIVGAIALFGYLNRWNDTMATTLEPLPAERADRLVGESLGWRAGKHGEPEQ</sequence>
<dbReference type="PANTHER" id="PTHR35446">
    <property type="entry name" value="SI:CH211-175M2.5"/>
    <property type="match status" value="1"/>
</dbReference>
<reference evidence="2" key="1">
    <citation type="submission" date="2021-02" db="EMBL/GenBank/DDBJ databases">
        <title>PHA producing bacteria isolated from coastal sediment in Guangdong, Shenzhen.</title>
        <authorList>
            <person name="Zheng W."/>
            <person name="Yu S."/>
            <person name="Huang Y."/>
        </authorList>
    </citation>
    <scope>NUCLEOTIDE SEQUENCE</scope>
    <source>
        <strain evidence="2">TN14-10</strain>
    </source>
</reference>
<keyword evidence="2" id="KW-0560">Oxidoreductase</keyword>
<dbReference type="NCBIfam" id="TIGR01926">
    <property type="entry name" value="peroxid_rel"/>
    <property type="match status" value="1"/>
</dbReference>
<keyword evidence="2" id="KW-0575">Peroxidase</keyword>
<evidence type="ECO:0000313" key="3">
    <source>
        <dbReference type="Proteomes" id="UP000664303"/>
    </source>
</evidence>
<evidence type="ECO:0000259" key="1">
    <source>
        <dbReference type="Pfam" id="PF02627"/>
    </source>
</evidence>
<keyword evidence="3" id="KW-1185">Reference proteome</keyword>
<dbReference type="RefSeq" id="WP_206560854.1">
    <property type="nucleotide sequence ID" value="NZ_JAFKCZ010000008.1"/>
</dbReference>
<dbReference type="EMBL" id="JAFKCZ010000008">
    <property type="protein sequence ID" value="MBN7797407.1"/>
    <property type="molecule type" value="Genomic_DNA"/>
</dbReference>
<comment type="caution">
    <text evidence="2">The sequence shown here is derived from an EMBL/GenBank/DDBJ whole genome shotgun (WGS) entry which is preliminary data.</text>
</comment>
<dbReference type="InterPro" id="IPR010195">
    <property type="entry name" value="Uncharacterised_peroxidase-rel"/>
</dbReference>
<dbReference type="GO" id="GO:0051920">
    <property type="term" value="F:peroxiredoxin activity"/>
    <property type="evidence" value="ECO:0007669"/>
    <property type="project" value="InterPro"/>
</dbReference>
<dbReference type="SUPFAM" id="SSF69118">
    <property type="entry name" value="AhpD-like"/>
    <property type="match status" value="1"/>
</dbReference>
<dbReference type="AlphaFoldDB" id="A0A939DH49"/>
<evidence type="ECO:0000313" key="2">
    <source>
        <dbReference type="EMBL" id="MBN7797407.1"/>
    </source>
</evidence>
<feature type="domain" description="Carboxymuconolactone decarboxylase-like" evidence="1">
    <location>
        <begin position="42"/>
        <end position="123"/>
    </location>
</feature>
<dbReference type="Gene3D" id="1.20.1290.10">
    <property type="entry name" value="AhpD-like"/>
    <property type="match status" value="1"/>
</dbReference>
<proteinExistence type="predicted"/>
<protein>
    <submittedName>
        <fullName evidence="2">Peroxidase-related enzyme</fullName>
    </submittedName>
</protein>
<dbReference type="PANTHER" id="PTHR35446:SF2">
    <property type="entry name" value="CARBOXYMUCONOLACTONE DECARBOXYLASE-LIKE DOMAIN-CONTAINING PROTEIN"/>
    <property type="match status" value="1"/>
</dbReference>
<name>A0A939DH49_9GAMM</name>
<dbReference type="InterPro" id="IPR003779">
    <property type="entry name" value="CMD-like"/>
</dbReference>
<accession>A0A939DH49</accession>